<dbReference type="AlphaFoldDB" id="A0A6C0BEV0"/>
<reference evidence="1" key="1">
    <citation type="journal article" date="2020" name="Nature">
        <title>Giant virus diversity and host interactions through global metagenomics.</title>
        <authorList>
            <person name="Schulz F."/>
            <person name="Roux S."/>
            <person name="Paez-Espino D."/>
            <person name="Jungbluth S."/>
            <person name="Walsh D.A."/>
            <person name="Denef V.J."/>
            <person name="McMahon K.D."/>
            <person name="Konstantinidis K.T."/>
            <person name="Eloe-Fadrosh E.A."/>
            <person name="Kyrpides N.C."/>
            <person name="Woyke T."/>
        </authorList>
    </citation>
    <scope>NUCLEOTIDE SEQUENCE</scope>
    <source>
        <strain evidence="1">GVMAG-M-3300010354-11</strain>
    </source>
</reference>
<name>A0A6C0BEV0_9ZZZZ</name>
<organism evidence="1">
    <name type="scientific">viral metagenome</name>
    <dbReference type="NCBI Taxonomy" id="1070528"/>
    <lineage>
        <taxon>unclassified sequences</taxon>
        <taxon>metagenomes</taxon>
        <taxon>organismal metagenomes</taxon>
    </lineage>
</organism>
<evidence type="ECO:0000313" key="1">
    <source>
        <dbReference type="EMBL" id="QHS90580.1"/>
    </source>
</evidence>
<dbReference type="EMBL" id="MN739140">
    <property type="protein sequence ID" value="QHS90580.1"/>
    <property type="molecule type" value="Genomic_DNA"/>
</dbReference>
<protein>
    <submittedName>
        <fullName evidence="1">Uncharacterized protein</fullName>
    </submittedName>
</protein>
<proteinExistence type="predicted"/>
<accession>A0A6C0BEV0</accession>
<sequence>MFSKLEILSNTQAKLNGTPFKLPKGYDAVKILNKLEVNKRVIMKDFMDMYETIKQSNKHKVDARVFNSKLHELQTLDKQTIEIAGKLSSVNNEVLAKMGNIDNIITNNIQKIHRIKDSQKPHHVKESDVKQVVELLQENMTLTKERNELYVSTYIVNEKGDSPNVNIDVQDVKKVKKGRKEKNITKVDAADINNIKERVKDLIRSKTLLFSNKQECISRAKAVFMSKDQIIAIIEKHEHLKKMMPANFKKLGKEDLCSLLF</sequence>